<dbReference type="Proteomes" id="UP000053789">
    <property type="component" value="Unassembled WGS sequence"/>
</dbReference>
<organism evidence="2 3">
    <name type="scientific">Cladophialophora bantiana (strain ATCC 10958 / CBS 173.52 / CDC B-1940 / NIH 8579)</name>
    <name type="common">Xylohypha bantiana</name>
    <dbReference type="NCBI Taxonomy" id="1442370"/>
    <lineage>
        <taxon>Eukaryota</taxon>
        <taxon>Fungi</taxon>
        <taxon>Dikarya</taxon>
        <taxon>Ascomycota</taxon>
        <taxon>Pezizomycotina</taxon>
        <taxon>Eurotiomycetes</taxon>
        <taxon>Chaetothyriomycetidae</taxon>
        <taxon>Chaetothyriales</taxon>
        <taxon>Herpotrichiellaceae</taxon>
        <taxon>Cladophialophora</taxon>
    </lineage>
</organism>
<reference evidence="2" key="1">
    <citation type="submission" date="2015-01" db="EMBL/GenBank/DDBJ databases">
        <title>The Genome Sequence of Cladophialophora bantiana CBS 173.52.</title>
        <authorList>
            <consortium name="The Broad Institute Genomics Platform"/>
            <person name="Cuomo C."/>
            <person name="de Hoog S."/>
            <person name="Gorbushina A."/>
            <person name="Stielow B."/>
            <person name="Teixiera M."/>
            <person name="Abouelleil A."/>
            <person name="Chapman S.B."/>
            <person name="Priest M."/>
            <person name="Young S.K."/>
            <person name="Wortman J."/>
            <person name="Nusbaum C."/>
            <person name="Birren B."/>
        </authorList>
    </citation>
    <scope>NUCLEOTIDE SEQUENCE [LARGE SCALE GENOMIC DNA]</scope>
    <source>
        <strain evidence="2">CBS 173.52</strain>
    </source>
</reference>
<dbReference type="OrthoDB" id="410701at2759"/>
<accession>A0A0D2HXU8</accession>
<dbReference type="GeneID" id="27703171"/>
<dbReference type="EMBL" id="KN846996">
    <property type="protein sequence ID" value="KIW89389.1"/>
    <property type="molecule type" value="Genomic_DNA"/>
</dbReference>
<proteinExistence type="predicted"/>
<sequence length="1016" mass="116178">MLSVHRVRLPIGRPLPSFILPAQSPVRVAQHQHRARQYGSRPEGKKPALPTAAASDFLAHQQALFPTEFAEFSEYIRPDGSFHLNGIRGAKEEAGNNKEIELDLSRKPDNRENRPLHWSPFRRRLDQILSMFLPSHPRRNRIDLSYTNALKWQINNRKLDEQSTTRFRNSTALRKLLLDYLHNVAPLSHGTEDEEKLLSALKSTFPDTSLKLLKKIGYDVTDIASWAWIFSSDNVDLAFARYVALAQHIRESGQGRIPKFVFLQLLRAENVSAFALKGFIKSILVDLQICLEAKEYFGWPWVTRVCLVVRLLRHARSVAPECFEDIGLIVKHLFSDYYTVHPRRLESPELLRLSHIFNRFLSLISLAPHKTPYNAYLSQQNAQLALVRLMFDFTPQLLLTREGYRALIAVQLLHPKTAHERAWAEAKSLSWPPWRHIKSGIEQDLQYPGKESRVIKLLRRMKAAGYSHGDWERSAAVLAGWDTDKSPTIQSRAILMRQRRPWLLLRSFRDKEQNETNEPPELWAARIRATRTKREAWASFCSYEKCKPASQAHYQPYFAMLDKLLSSTVQPGSTLAWKYLAGDVKEPFEVSTNPREVIYVETEVPSVEEFYEHMLRAGVKPGGHLLVNLLNHASRIETGFGYIQASRWDEITKDVLRHAEKYPSSVIRDSLNKIPKPTLAAFISLICKRGPEDQFTFRDIGHMDFSTGQLIQRNHQDVPALTYASQLLFAAGITDIRVWNAFMEGASVSVEKSPANYKGAASRAAVWRRLRKILSPGEMNPDIHPDLDTFRHLTKILHMMLRDVNLHIPPENLGSLAKITFVRAIYGSMTKTFLPGSDHSLLVVPNLEDLKIMVSVMVSVHDTPGLLALLKWINEHNVQFAPPSKHSESESQNTMHETAQQEPATLSLVRDVLCAIRLFLEGSRSRSTNSSDGEDGACFESPLPKDPRIIREAREHCRELQWPSDDEVGLFLAREVKWVERVRRTAELIARRKATTNRKMRSTQRVELAVDSTSRS</sequence>
<keyword evidence="3" id="KW-1185">Reference proteome</keyword>
<dbReference type="AlphaFoldDB" id="A0A0D2HXU8"/>
<dbReference type="HOGENOM" id="CLU_010733_0_0_1"/>
<dbReference type="RefSeq" id="XP_016616058.1">
    <property type="nucleotide sequence ID" value="XM_016767960.1"/>
</dbReference>
<gene>
    <name evidence="2" type="ORF">Z519_10243</name>
</gene>
<evidence type="ECO:0000313" key="3">
    <source>
        <dbReference type="Proteomes" id="UP000053789"/>
    </source>
</evidence>
<name>A0A0D2HXU8_CLAB1</name>
<feature type="region of interest" description="Disordered" evidence="1">
    <location>
        <begin position="925"/>
        <end position="944"/>
    </location>
</feature>
<evidence type="ECO:0000313" key="2">
    <source>
        <dbReference type="EMBL" id="KIW89389.1"/>
    </source>
</evidence>
<feature type="region of interest" description="Disordered" evidence="1">
    <location>
        <begin position="881"/>
        <end position="903"/>
    </location>
</feature>
<protein>
    <submittedName>
        <fullName evidence="2">Uncharacterized protein</fullName>
    </submittedName>
</protein>
<evidence type="ECO:0000256" key="1">
    <source>
        <dbReference type="SAM" id="MobiDB-lite"/>
    </source>
</evidence>
<feature type="compositionally biased region" description="Polar residues" evidence="1">
    <location>
        <begin position="890"/>
        <end position="903"/>
    </location>
</feature>
<feature type="region of interest" description="Disordered" evidence="1">
    <location>
        <begin position="30"/>
        <end position="49"/>
    </location>
</feature>
<dbReference type="VEuPathDB" id="FungiDB:Z519_10243"/>